<dbReference type="InterPro" id="IPR023232">
    <property type="entry name" value="Glyco_hydro_2_AS"/>
</dbReference>
<evidence type="ECO:0000256" key="5">
    <source>
        <dbReference type="ARBA" id="ARBA00023295"/>
    </source>
</evidence>
<evidence type="ECO:0000256" key="3">
    <source>
        <dbReference type="ARBA" id="ARBA00012756"/>
    </source>
</evidence>
<dbReference type="Gene3D" id="2.60.120.260">
    <property type="entry name" value="Galactose-binding domain-like"/>
    <property type="match status" value="2"/>
</dbReference>
<organism evidence="8 9">
    <name type="scientific">Oceaniferula marina</name>
    <dbReference type="NCBI Taxonomy" id="2748318"/>
    <lineage>
        <taxon>Bacteria</taxon>
        <taxon>Pseudomonadati</taxon>
        <taxon>Verrucomicrobiota</taxon>
        <taxon>Verrucomicrobiia</taxon>
        <taxon>Verrucomicrobiales</taxon>
        <taxon>Verrucomicrobiaceae</taxon>
        <taxon>Oceaniferula</taxon>
    </lineage>
</organism>
<dbReference type="PROSITE" id="PS00608">
    <property type="entry name" value="GLYCOSYL_HYDROL_F2_2"/>
    <property type="match status" value="1"/>
</dbReference>
<dbReference type="SUPFAM" id="SSF74650">
    <property type="entry name" value="Galactose mutarotase-like"/>
    <property type="match status" value="1"/>
</dbReference>
<dbReference type="InterPro" id="IPR006103">
    <property type="entry name" value="Glyco_hydro_2_cat"/>
</dbReference>
<dbReference type="EMBL" id="JACBAZ010000002">
    <property type="protein sequence ID" value="NWK55021.1"/>
    <property type="molecule type" value="Genomic_DNA"/>
</dbReference>
<dbReference type="PANTHER" id="PTHR46323:SF2">
    <property type="entry name" value="BETA-GALACTOSIDASE"/>
    <property type="match status" value="1"/>
</dbReference>
<reference evidence="8 9" key="1">
    <citation type="submission" date="2020-07" db="EMBL/GenBank/DDBJ databases">
        <title>Roseicoccus Jingziensis gen. nov., sp. nov., isolated from coastal seawater.</title>
        <authorList>
            <person name="Feng X."/>
        </authorList>
    </citation>
    <scope>NUCLEOTIDE SEQUENCE [LARGE SCALE GENOMIC DNA]</scope>
    <source>
        <strain evidence="8 9">N1E253</strain>
    </source>
</reference>
<dbReference type="InterPro" id="IPR000421">
    <property type="entry name" value="FA58C"/>
</dbReference>
<accession>A0A851GGQ4</accession>
<dbReference type="SMART" id="SM01038">
    <property type="entry name" value="Bgal_small_N"/>
    <property type="match status" value="1"/>
</dbReference>
<dbReference type="InterPro" id="IPR050347">
    <property type="entry name" value="Bact_Beta-galactosidase"/>
</dbReference>
<dbReference type="GO" id="GO:0005990">
    <property type="term" value="P:lactose catabolic process"/>
    <property type="evidence" value="ECO:0007669"/>
    <property type="project" value="TreeGrafter"/>
</dbReference>
<dbReference type="PROSITE" id="PS50022">
    <property type="entry name" value="FA58C_3"/>
    <property type="match status" value="1"/>
</dbReference>
<dbReference type="SUPFAM" id="SSF49785">
    <property type="entry name" value="Galactose-binding domain-like"/>
    <property type="match status" value="2"/>
</dbReference>
<evidence type="ECO:0000256" key="4">
    <source>
        <dbReference type="ARBA" id="ARBA00022801"/>
    </source>
</evidence>
<evidence type="ECO:0000256" key="6">
    <source>
        <dbReference type="ARBA" id="ARBA00032230"/>
    </source>
</evidence>
<name>A0A851GGQ4_9BACT</name>
<dbReference type="InterPro" id="IPR006104">
    <property type="entry name" value="Glyco_hydro_2_N"/>
</dbReference>
<dbReference type="GO" id="GO:0004565">
    <property type="term" value="F:beta-galactosidase activity"/>
    <property type="evidence" value="ECO:0007669"/>
    <property type="project" value="UniProtKB-EC"/>
</dbReference>
<dbReference type="InterPro" id="IPR032312">
    <property type="entry name" value="LacZ_4"/>
</dbReference>
<comment type="catalytic activity">
    <reaction evidence="1">
        <text>Hydrolysis of terminal non-reducing beta-D-galactose residues in beta-D-galactosides.</text>
        <dbReference type="EC" id="3.2.1.23"/>
    </reaction>
</comment>
<dbReference type="Pfam" id="PF00703">
    <property type="entry name" value="Glyco_hydro_2"/>
    <property type="match status" value="1"/>
</dbReference>
<dbReference type="PANTHER" id="PTHR46323">
    <property type="entry name" value="BETA-GALACTOSIDASE"/>
    <property type="match status" value="1"/>
</dbReference>
<dbReference type="Pfam" id="PF00754">
    <property type="entry name" value="F5_F8_type_C"/>
    <property type="match status" value="1"/>
</dbReference>
<dbReference type="InterPro" id="IPR006101">
    <property type="entry name" value="Glyco_hydro_2"/>
</dbReference>
<evidence type="ECO:0000259" key="7">
    <source>
        <dbReference type="PROSITE" id="PS50022"/>
    </source>
</evidence>
<comment type="caution">
    <text evidence="8">The sequence shown here is derived from an EMBL/GenBank/DDBJ whole genome shotgun (WGS) entry which is preliminary data.</text>
</comment>
<dbReference type="GO" id="GO:0009341">
    <property type="term" value="C:beta-galactosidase complex"/>
    <property type="evidence" value="ECO:0007669"/>
    <property type="project" value="InterPro"/>
</dbReference>
<dbReference type="EC" id="3.2.1.23" evidence="3"/>
<dbReference type="InterPro" id="IPR036156">
    <property type="entry name" value="Beta-gal/glucu_dom_sf"/>
</dbReference>
<dbReference type="Pfam" id="PF02836">
    <property type="entry name" value="Glyco_hydro_2_C"/>
    <property type="match status" value="1"/>
</dbReference>
<dbReference type="InterPro" id="IPR011013">
    <property type="entry name" value="Gal_mutarotase_sf_dom"/>
</dbReference>
<dbReference type="GO" id="GO:0030246">
    <property type="term" value="F:carbohydrate binding"/>
    <property type="evidence" value="ECO:0007669"/>
    <property type="project" value="InterPro"/>
</dbReference>
<dbReference type="Pfam" id="PF02837">
    <property type="entry name" value="Glyco_hydro_2_N"/>
    <property type="match status" value="1"/>
</dbReference>
<feature type="domain" description="F5/8 type C" evidence="7">
    <location>
        <begin position="1109"/>
        <end position="1264"/>
    </location>
</feature>
<dbReference type="Gene3D" id="2.70.98.10">
    <property type="match status" value="1"/>
</dbReference>
<dbReference type="PRINTS" id="PR00132">
    <property type="entry name" value="GLHYDRLASE2"/>
</dbReference>
<dbReference type="InterPro" id="IPR008979">
    <property type="entry name" value="Galactose-bd-like_sf"/>
</dbReference>
<gene>
    <name evidence="8" type="ORF">HW115_05335</name>
</gene>
<dbReference type="InterPro" id="IPR006102">
    <property type="entry name" value="Ig-like_GH2"/>
</dbReference>
<evidence type="ECO:0000256" key="2">
    <source>
        <dbReference type="ARBA" id="ARBA00007401"/>
    </source>
</evidence>
<dbReference type="Pfam" id="PF02929">
    <property type="entry name" value="Bgal_small_N"/>
    <property type="match status" value="1"/>
</dbReference>
<dbReference type="InterPro" id="IPR004199">
    <property type="entry name" value="B-gal_small/dom_5"/>
</dbReference>
<dbReference type="Proteomes" id="UP000557872">
    <property type="component" value="Unassembled WGS sequence"/>
</dbReference>
<dbReference type="AlphaFoldDB" id="A0A851GGQ4"/>
<dbReference type="SUPFAM" id="SSF51445">
    <property type="entry name" value="(Trans)glycosidases"/>
    <property type="match status" value="1"/>
</dbReference>
<sequence length="1264" mass="141114">MSSPFAFAAAPDAPDWENAEIFQINKEPGRVFSLPFASKEGALKKDWLKSDYVLSLNGTWKFNYVKKPEDRPVDFYKESFDVSKWADIKVPSNWQLQGFGIPIYENVRYPFIKDQPRVTTEPPKNWTAYEYRNPVGSYKRSFTLPENFKDREIFAHFGGVESAFYLWINGQKVGYSQGSYLPAEFNITKFLKPGKNTISTEVYRWSDGSYLECQDFWRLSGMFRDVLLYSTPSVELRDFSFKTELDDQYENATISLTGYVHNYGKTSTTGGLTAELLDPAGQTVWSDKEANIHTTPGKDSKVTFHAKLDQPAKWTAETPNLYTLVLSTMDTAGKTTSVHRHQVGFRNISFSDKGEFLINGKMVIARGVNRHETDPDDGRAVSRKSMERDIELFKQFNVNFVRMSHYPNHPYFYELCNKYGIYVMDEANIESHGYGYGADSVSHKPNFRAAHIERGKRMALRDRNHPSVVFWSLGNEGGAGDNYAVTGAAIRELNTGIPIHYERFGHGSKHDDVDSVMYPGVGNLNHEGAKKTSRPFFVCEYAHAMGNAIGHLDEYVEAFEKHPRLIGGCIWDWVDQGLRVKNRSGKPAPDGKEFFYAYGGDFGDTPNFGDFCLNGVIDSDHNPVAKSYQVKYCYQPADFSFENGTLKLRNEFFHIDIAEGHEILWRVEANGSEQAKGSIEVPSTQPWQWSDLNLKLPKINAPAGAEVFLNVALVRKEDAPYLEKGHVVAYEQFELTSPAAKPVSNLASLGNVTLDKTSDKTVLKAPGAKVAFSIDNQSGLPVSYFANGKEYLSSGTSVQPWFFRAPGSNDKGFKNRWYGNGLNQLEHELVNLQEVKVDGAKQLIVNVKSTGNGGFYIETSTAYTLLGDGTLIVDSVFSPSDENAELPYRGHRFYLSKELENVQYFGRGPEENYYDRRNSQKIGRYETTVTDLYESYAKPQFNGNRDQTRWLSLTDDSGKGLLVNAATEMSFTALHMDDNGMVDIRHPEDIKVLDDVVLTLSDKSFGLGGNSCGPGTMGQYQLKGSATLRFSLTPVSSTKEAADKALRSLPVGPSVILKRAGGSEANFSISDGSEAAINYAQNGKNMGKVTHGQPIKLGKGGTFIVKAETTRAIPGVRTQREFEKLVGREGWTAKASSEEAGGEDASKVLDGKLNTHWHTQWRNNVPNHPHTLSINFGEALTFKGVKLTGRSDEPNGRFKQIDIETSSDGKNWKKVKSASLPNTSKPQNVTFGKTVKASHIRIISRSSYGPQKEFASLAEFTIIE</sequence>
<dbReference type="Gene3D" id="3.20.20.80">
    <property type="entry name" value="Glycosidases"/>
    <property type="match status" value="1"/>
</dbReference>
<evidence type="ECO:0000313" key="8">
    <source>
        <dbReference type="EMBL" id="NWK55021.1"/>
    </source>
</evidence>
<evidence type="ECO:0000256" key="1">
    <source>
        <dbReference type="ARBA" id="ARBA00001412"/>
    </source>
</evidence>
<protein>
    <recommendedName>
        <fullName evidence="3">beta-galactosidase</fullName>
        <ecNumber evidence="3">3.2.1.23</ecNumber>
    </recommendedName>
    <alternativeName>
        <fullName evidence="6">Lactase</fullName>
    </alternativeName>
</protein>
<dbReference type="InterPro" id="IPR017853">
    <property type="entry name" value="GH"/>
</dbReference>
<dbReference type="InterPro" id="IPR014718">
    <property type="entry name" value="GH-type_carb-bd"/>
</dbReference>
<dbReference type="RefSeq" id="WP_178931565.1">
    <property type="nucleotide sequence ID" value="NZ_JACBAZ010000002.1"/>
</dbReference>
<dbReference type="Pfam" id="PF16353">
    <property type="entry name" value="LacZ_4"/>
    <property type="match status" value="1"/>
</dbReference>
<keyword evidence="4" id="KW-0378">Hydrolase</keyword>
<dbReference type="Gene3D" id="2.60.40.10">
    <property type="entry name" value="Immunoglobulins"/>
    <property type="match status" value="2"/>
</dbReference>
<proteinExistence type="inferred from homology"/>
<keyword evidence="5" id="KW-0326">Glycosidase</keyword>
<keyword evidence="9" id="KW-1185">Reference proteome</keyword>
<dbReference type="SUPFAM" id="SSF49303">
    <property type="entry name" value="beta-Galactosidase/glucuronidase domain"/>
    <property type="match status" value="2"/>
</dbReference>
<dbReference type="InterPro" id="IPR013783">
    <property type="entry name" value="Ig-like_fold"/>
</dbReference>
<comment type="similarity">
    <text evidence="2">Belongs to the glycosyl hydrolase 2 family.</text>
</comment>
<evidence type="ECO:0000313" key="9">
    <source>
        <dbReference type="Proteomes" id="UP000557872"/>
    </source>
</evidence>